<dbReference type="AlphaFoldDB" id="A0A4P7B5A5"/>
<name>A0A4P7B5A5_ACIHA</name>
<dbReference type="EMBL" id="CP038009">
    <property type="protein sequence ID" value="QBQ16882.1"/>
    <property type="molecule type" value="Genomic_DNA"/>
</dbReference>
<gene>
    <name evidence="1" type="ORF">AHTJR_11665</name>
</gene>
<proteinExistence type="predicted"/>
<dbReference type="Proteomes" id="UP000294395">
    <property type="component" value="Chromosome"/>
</dbReference>
<evidence type="ECO:0000313" key="2">
    <source>
        <dbReference type="Proteomes" id="UP000294395"/>
    </source>
</evidence>
<dbReference type="RefSeq" id="WP_134252763.1">
    <property type="nucleotide sequence ID" value="NZ_CP038009.1"/>
</dbReference>
<protein>
    <submittedName>
        <fullName evidence="1">Uncharacterized protein</fullName>
    </submittedName>
</protein>
<evidence type="ECO:0000313" key="1">
    <source>
        <dbReference type="EMBL" id="QBQ16882.1"/>
    </source>
</evidence>
<organism evidence="1 2">
    <name type="scientific">Acinetobacter haemolyticus</name>
    <dbReference type="NCBI Taxonomy" id="29430"/>
    <lineage>
        <taxon>Bacteria</taxon>
        <taxon>Pseudomonadati</taxon>
        <taxon>Pseudomonadota</taxon>
        <taxon>Gammaproteobacteria</taxon>
        <taxon>Moraxellales</taxon>
        <taxon>Moraxellaceae</taxon>
        <taxon>Acinetobacter</taxon>
    </lineage>
</organism>
<sequence>MMSKEPTKEQTVALEQLAQQLRRPVMSFQDFSQLSEQHLVWLNQQLQQTIEDENRKINQHLFQMPFFLRALFRSRNDNR</sequence>
<accession>A0A4P7B5A5</accession>
<reference evidence="1 2" key="1">
    <citation type="submission" date="2019-03" db="EMBL/GenBank/DDBJ databases">
        <title>Complete genome sequence of two outbreak-associated Acinetobacter haemolyticus strains.</title>
        <authorList>
            <person name="Bai L."/>
            <person name="Zhang S.-C."/>
            <person name="Deng Y."/>
            <person name="Song C.-C."/>
            <person name="Kang G.-B."/>
            <person name="Dong Y."/>
            <person name="Wang Y."/>
            <person name="Gao F."/>
            <person name="Huang H."/>
        </authorList>
    </citation>
    <scope>NUCLEOTIDE SEQUENCE [LARGE SCALE GENOMIC DNA]</scope>
    <source>
        <strain evidence="1 2">TJR01</strain>
    </source>
</reference>